<dbReference type="GeneID" id="87819005"/>
<keyword evidence="4" id="KW-1185">Reference proteome</keyword>
<dbReference type="InterPro" id="IPR045702">
    <property type="entry name" value="DUF6060"/>
</dbReference>
<feature type="compositionally biased region" description="Basic and acidic residues" evidence="1">
    <location>
        <begin position="214"/>
        <end position="225"/>
    </location>
</feature>
<feature type="compositionally biased region" description="Low complexity" evidence="1">
    <location>
        <begin position="226"/>
        <end position="243"/>
    </location>
</feature>
<protein>
    <submittedName>
        <fullName evidence="3">Uncharacterized protein</fullName>
    </submittedName>
</protein>
<dbReference type="RefSeq" id="XP_062632657.1">
    <property type="nucleotide sequence ID" value="XM_062782392.1"/>
</dbReference>
<dbReference type="Proteomes" id="UP001302676">
    <property type="component" value="Unassembled WGS sequence"/>
</dbReference>
<organism evidence="3 4">
    <name type="scientific">Dichotomopilus funicola</name>
    <dbReference type="NCBI Taxonomy" id="1934379"/>
    <lineage>
        <taxon>Eukaryota</taxon>
        <taxon>Fungi</taxon>
        <taxon>Dikarya</taxon>
        <taxon>Ascomycota</taxon>
        <taxon>Pezizomycotina</taxon>
        <taxon>Sordariomycetes</taxon>
        <taxon>Sordariomycetidae</taxon>
        <taxon>Sordariales</taxon>
        <taxon>Chaetomiaceae</taxon>
        <taxon>Dichotomopilus</taxon>
    </lineage>
</organism>
<proteinExistence type="predicted"/>
<dbReference type="EMBL" id="MU853673">
    <property type="protein sequence ID" value="KAK4139286.1"/>
    <property type="molecule type" value="Genomic_DNA"/>
</dbReference>
<name>A0AAN6UUY2_9PEZI</name>
<sequence>MVQFNKLAVWLLALALPSVNAGTYKMCKDNTCNDCPVGITNAGTGYPDCVTYDTESVLFNQDFSGTPGGGWQTYIDIPKLDYQCRIIIKSPANTDIAGCGYMIASFSQPTCAVLNLEKTFMVQFCCGSGDCNAAGASRLLKRSAKFGESSLDIEAAASGMYSLVLQYPNGTDIEPIRIGSPPVLSRDEGTLETEKTGHITERAVSPSNSLDSKPTVDNKDNEDNKNNSNNGNNNHNNTTTLTTRSRCEANSWKPNAGQDEYTRPADNTQIVHPAVSGPGEFAITQSRTQTFATSMSIGFADILSLGVSFEMSESVQDTHATTFPVEAGQSGEIGFTSFLVCTAGTGRCDGGQVKGEICTPKVRKADDGSSYLDGIYSLVIHS</sequence>
<feature type="signal peptide" evidence="2">
    <location>
        <begin position="1"/>
        <end position="21"/>
    </location>
</feature>
<evidence type="ECO:0000313" key="3">
    <source>
        <dbReference type="EMBL" id="KAK4139286.1"/>
    </source>
</evidence>
<evidence type="ECO:0000256" key="1">
    <source>
        <dbReference type="SAM" id="MobiDB-lite"/>
    </source>
</evidence>
<comment type="caution">
    <text evidence="3">The sequence shown here is derived from an EMBL/GenBank/DDBJ whole genome shotgun (WGS) entry which is preliminary data.</text>
</comment>
<reference evidence="3" key="2">
    <citation type="submission" date="2023-05" db="EMBL/GenBank/DDBJ databases">
        <authorList>
            <consortium name="Lawrence Berkeley National Laboratory"/>
            <person name="Steindorff A."/>
            <person name="Hensen N."/>
            <person name="Bonometti L."/>
            <person name="Westerberg I."/>
            <person name="Brannstrom I.O."/>
            <person name="Guillou S."/>
            <person name="Cros-Aarteil S."/>
            <person name="Calhoun S."/>
            <person name="Haridas S."/>
            <person name="Kuo A."/>
            <person name="Mondo S."/>
            <person name="Pangilinan J."/>
            <person name="Riley R."/>
            <person name="Labutti K."/>
            <person name="Andreopoulos B."/>
            <person name="Lipzen A."/>
            <person name="Chen C."/>
            <person name="Yanf M."/>
            <person name="Daum C."/>
            <person name="Ng V."/>
            <person name="Clum A."/>
            <person name="Ohm R."/>
            <person name="Martin F."/>
            <person name="Silar P."/>
            <person name="Natvig D."/>
            <person name="Lalanne C."/>
            <person name="Gautier V."/>
            <person name="Ament-Velasquez S.L."/>
            <person name="Kruys A."/>
            <person name="Hutchinson M.I."/>
            <person name="Powell A.J."/>
            <person name="Barry K."/>
            <person name="Miller A.N."/>
            <person name="Grigoriev I.V."/>
            <person name="Debuchy R."/>
            <person name="Gladieux P."/>
            <person name="Thoren M.H."/>
            <person name="Johannesson H."/>
        </authorList>
    </citation>
    <scope>NUCLEOTIDE SEQUENCE</scope>
    <source>
        <strain evidence="3">CBS 141.50</strain>
    </source>
</reference>
<feature type="chain" id="PRO_5042985569" evidence="2">
    <location>
        <begin position="22"/>
        <end position="382"/>
    </location>
</feature>
<evidence type="ECO:0000313" key="4">
    <source>
        <dbReference type="Proteomes" id="UP001302676"/>
    </source>
</evidence>
<keyword evidence="2" id="KW-0732">Signal</keyword>
<reference evidence="3" key="1">
    <citation type="journal article" date="2023" name="Mol. Phylogenet. Evol.">
        <title>Genome-scale phylogeny and comparative genomics of the fungal order Sordariales.</title>
        <authorList>
            <person name="Hensen N."/>
            <person name="Bonometti L."/>
            <person name="Westerberg I."/>
            <person name="Brannstrom I.O."/>
            <person name="Guillou S."/>
            <person name="Cros-Aarteil S."/>
            <person name="Calhoun S."/>
            <person name="Haridas S."/>
            <person name="Kuo A."/>
            <person name="Mondo S."/>
            <person name="Pangilinan J."/>
            <person name="Riley R."/>
            <person name="LaButti K."/>
            <person name="Andreopoulos B."/>
            <person name="Lipzen A."/>
            <person name="Chen C."/>
            <person name="Yan M."/>
            <person name="Daum C."/>
            <person name="Ng V."/>
            <person name="Clum A."/>
            <person name="Steindorff A."/>
            <person name="Ohm R.A."/>
            <person name="Martin F."/>
            <person name="Silar P."/>
            <person name="Natvig D.O."/>
            <person name="Lalanne C."/>
            <person name="Gautier V."/>
            <person name="Ament-Velasquez S.L."/>
            <person name="Kruys A."/>
            <person name="Hutchinson M.I."/>
            <person name="Powell A.J."/>
            <person name="Barry K."/>
            <person name="Miller A.N."/>
            <person name="Grigoriev I.V."/>
            <person name="Debuchy R."/>
            <person name="Gladieux P."/>
            <person name="Hiltunen Thoren M."/>
            <person name="Johannesson H."/>
        </authorList>
    </citation>
    <scope>NUCLEOTIDE SEQUENCE</scope>
    <source>
        <strain evidence="3">CBS 141.50</strain>
    </source>
</reference>
<feature type="region of interest" description="Disordered" evidence="1">
    <location>
        <begin position="175"/>
        <end position="244"/>
    </location>
</feature>
<accession>A0AAN6UUY2</accession>
<evidence type="ECO:0000256" key="2">
    <source>
        <dbReference type="SAM" id="SignalP"/>
    </source>
</evidence>
<gene>
    <name evidence="3" type="ORF">C8A04DRAFT_33254</name>
</gene>
<dbReference type="Pfam" id="PF19535">
    <property type="entry name" value="DUF6060"/>
    <property type="match status" value="1"/>
</dbReference>
<dbReference type="AlphaFoldDB" id="A0AAN6UUY2"/>
<feature type="compositionally biased region" description="Basic and acidic residues" evidence="1">
    <location>
        <begin position="185"/>
        <end position="201"/>
    </location>
</feature>